<keyword evidence="5" id="KW-0472">Membrane</keyword>
<protein>
    <submittedName>
        <fullName evidence="7">Periplasmic serine proteases (ClpP class)</fullName>
    </submittedName>
</protein>
<accession>A0A3B0ZH99</accession>
<feature type="domain" description="Peptidase S49" evidence="6">
    <location>
        <begin position="140"/>
        <end position="280"/>
    </location>
</feature>
<reference evidence="7" key="1">
    <citation type="submission" date="2018-06" db="EMBL/GenBank/DDBJ databases">
        <authorList>
            <person name="Zhirakovskaya E."/>
        </authorList>
    </citation>
    <scope>NUCLEOTIDE SEQUENCE</scope>
</reference>
<dbReference type="PANTHER" id="PTHR42987:SF8">
    <property type="entry name" value="PROTEINASE"/>
    <property type="match status" value="1"/>
</dbReference>
<dbReference type="PANTHER" id="PTHR42987">
    <property type="entry name" value="PEPTIDASE S49"/>
    <property type="match status" value="1"/>
</dbReference>
<dbReference type="GO" id="GO:0006508">
    <property type="term" value="P:proteolysis"/>
    <property type="evidence" value="ECO:0007669"/>
    <property type="project" value="UniProtKB-KW"/>
</dbReference>
<keyword evidence="3" id="KW-0378">Hydrolase</keyword>
<evidence type="ECO:0000256" key="1">
    <source>
        <dbReference type="ARBA" id="ARBA00008683"/>
    </source>
</evidence>
<dbReference type="Gene3D" id="6.20.330.10">
    <property type="match status" value="1"/>
</dbReference>
<keyword evidence="5" id="KW-0812">Transmembrane</keyword>
<organism evidence="7">
    <name type="scientific">hydrothermal vent metagenome</name>
    <dbReference type="NCBI Taxonomy" id="652676"/>
    <lineage>
        <taxon>unclassified sequences</taxon>
        <taxon>metagenomes</taxon>
        <taxon>ecological metagenomes</taxon>
    </lineage>
</organism>
<dbReference type="EMBL" id="UOFK01000211">
    <property type="protein sequence ID" value="VAW80086.1"/>
    <property type="molecule type" value="Genomic_DNA"/>
</dbReference>
<evidence type="ECO:0000256" key="4">
    <source>
        <dbReference type="ARBA" id="ARBA00022825"/>
    </source>
</evidence>
<dbReference type="GO" id="GO:0008236">
    <property type="term" value="F:serine-type peptidase activity"/>
    <property type="evidence" value="ECO:0007669"/>
    <property type="project" value="UniProtKB-KW"/>
</dbReference>
<sequence>MENQHHLDEQDKAQTLEWQRDMINRLAFSSLKEQRTARRWSIFFKLLMFAYLATILYLYTPEVDLDAAEGKQHTALVELTGVIAADKEANADNIVTGLRDAFENKNSAGVILRINSPGGSPVQAGYINDEIERLRKEYPDKPFYAVLSDICASGGYYVASAADKIYADKASIVGSIGVRMDGFGFVDTIKKLGVERRLITAGEHKGFLDPFEPVKAGDVAHIQSLLNDIHQQFIQVVRAGRGDKLKDDPTLFSGYVWTGEQAIELGLVDELGSSSYVAREVIGAEKIVDYTPSEDWLQAFSKRFGTAMGQGVGQVLETQFSLR</sequence>
<gene>
    <name evidence="7" type="ORF">MNBD_GAMMA13-152</name>
</gene>
<evidence type="ECO:0000259" key="6">
    <source>
        <dbReference type="Pfam" id="PF01343"/>
    </source>
</evidence>
<evidence type="ECO:0000256" key="5">
    <source>
        <dbReference type="SAM" id="Phobius"/>
    </source>
</evidence>
<keyword evidence="4" id="KW-0720">Serine protease</keyword>
<dbReference type="AlphaFoldDB" id="A0A3B0ZH99"/>
<dbReference type="InterPro" id="IPR029045">
    <property type="entry name" value="ClpP/crotonase-like_dom_sf"/>
</dbReference>
<keyword evidence="5" id="KW-1133">Transmembrane helix</keyword>
<comment type="similarity">
    <text evidence="1">Belongs to the peptidase S49 family.</text>
</comment>
<keyword evidence="2 7" id="KW-0645">Protease</keyword>
<dbReference type="InterPro" id="IPR047272">
    <property type="entry name" value="S49_SppA_C"/>
</dbReference>
<evidence type="ECO:0000256" key="3">
    <source>
        <dbReference type="ARBA" id="ARBA00022801"/>
    </source>
</evidence>
<dbReference type="SUPFAM" id="SSF52096">
    <property type="entry name" value="ClpP/crotonase"/>
    <property type="match status" value="1"/>
</dbReference>
<feature type="transmembrane region" description="Helical" evidence="5">
    <location>
        <begin position="42"/>
        <end position="59"/>
    </location>
</feature>
<name>A0A3B0ZH99_9ZZZZ</name>
<evidence type="ECO:0000256" key="2">
    <source>
        <dbReference type="ARBA" id="ARBA00022670"/>
    </source>
</evidence>
<dbReference type="InterPro" id="IPR002142">
    <property type="entry name" value="Peptidase_S49"/>
</dbReference>
<evidence type="ECO:0000313" key="7">
    <source>
        <dbReference type="EMBL" id="VAW80086.1"/>
    </source>
</evidence>
<proteinExistence type="inferred from homology"/>
<dbReference type="Pfam" id="PF01343">
    <property type="entry name" value="Peptidase_S49"/>
    <property type="match status" value="1"/>
</dbReference>
<dbReference type="CDD" id="cd07023">
    <property type="entry name" value="S49_Sppa_N_C"/>
    <property type="match status" value="1"/>
</dbReference>
<dbReference type="Gene3D" id="3.90.226.10">
    <property type="entry name" value="2-enoyl-CoA Hydratase, Chain A, domain 1"/>
    <property type="match status" value="1"/>
</dbReference>